<proteinExistence type="predicted"/>
<sequence>MTFQMAFNPPGGVRPIKDDANPSNANNAYANPPDTNNAYAYPPSANNDDQMPPYICKLNRDTDLCPGEAVLA</sequence>
<feature type="non-terminal residue" evidence="2">
    <location>
        <position position="72"/>
    </location>
</feature>
<comment type="caution">
    <text evidence="2">The sequence shown here is derived from an EMBL/GenBank/DDBJ whole genome shotgun (WGS) entry which is preliminary data.</text>
</comment>
<evidence type="ECO:0000313" key="2">
    <source>
        <dbReference type="EMBL" id="MCH99374.1"/>
    </source>
</evidence>
<keyword evidence="3" id="KW-1185">Reference proteome</keyword>
<dbReference type="Proteomes" id="UP000265520">
    <property type="component" value="Unassembled WGS sequence"/>
</dbReference>
<dbReference type="AlphaFoldDB" id="A0A392NLN1"/>
<evidence type="ECO:0000256" key="1">
    <source>
        <dbReference type="SAM" id="MobiDB-lite"/>
    </source>
</evidence>
<accession>A0A392NLN1</accession>
<feature type="compositionally biased region" description="Low complexity" evidence="1">
    <location>
        <begin position="21"/>
        <end position="47"/>
    </location>
</feature>
<dbReference type="EMBL" id="LXQA010040123">
    <property type="protein sequence ID" value="MCH99374.1"/>
    <property type="molecule type" value="Genomic_DNA"/>
</dbReference>
<reference evidence="2 3" key="1">
    <citation type="journal article" date="2018" name="Front. Plant Sci.">
        <title>Red Clover (Trifolium pratense) and Zigzag Clover (T. medium) - A Picture of Genomic Similarities and Differences.</title>
        <authorList>
            <person name="Dluhosova J."/>
            <person name="Istvanek J."/>
            <person name="Nedelnik J."/>
            <person name="Repkova J."/>
        </authorList>
    </citation>
    <scope>NUCLEOTIDE SEQUENCE [LARGE SCALE GENOMIC DNA]</scope>
    <source>
        <strain evidence="3">cv. 10/8</strain>
        <tissue evidence="2">Leaf</tissue>
    </source>
</reference>
<feature type="region of interest" description="Disordered" evidence="1">
    <location>
        <begin position="1"/>
        <end position="52"/>
    </location>
</feature>
<evidence type="ECO:0000313" key="3">
    <source>
        <dbReference type="Proteomes" id="UP000265520"/>
    </source>
</evidence>
<protein>
    <submittedName>
        <fullName evidence="2">Ankyrin repeat plant-like protein</fullName>
    </submittedName>
</protein>
<organism evidence="2 3">
    <name type="scientific">Trifolium medium</name>
    <dbReference type="NCBI Taxonomy" id="97028"/>
    <lineage>
        <taxon>Eukaryota</taxon>
        <taxon>Viridiplantae</taxon>
        <taxon>Streptophyta</taxon>
        <taxon>Embryophyta</taxon>
        <taxon>Tracheophyta</taxon>
        <taxon>Spermatophyta</taxon>
        <taxon>Magnoliopsida</taxon>
        <taxon>eudicotyledons</taxon>
        <taxon>Gunneridae</taxon>
        <taxon>Pentapetalae</taxon>
        <taxon>rosids</taxon>
        <taxon>fabids</taxon>
        <taxon>Fabales</taxon>
        <taxon>Fabaceae</taxon>
        <taxon>Papilionoideae</taxon>
        <taxon>50 kb inversion clade</taxon>
        <taxon>NPAAA clade</taxon>
        <taxon>Hologalegina</taxon>
        <taxon>IRL clade</taxon>
        <taxon>Trifolieae</taxon>
        <taxon>Trifolium</taxon>
    </lineage>
</organism>
<name>A0A392NLN1_9FABA</name>